<dbReference type="Proteomes" id="UP000253977">
    <property type="component" value="Unassembled WGS sequence"/>
</dbReference>
<organism evidence="3 4">
    <name type="scientific">Thalassococcus profundi</name>
    <dbReference type="NCBI Taxonomy" id="2282382"/>
    <lineage>
        <taxon>Bacteria</taxon>
        <taxon>Pseudomonadati</taxon>
        <taxon>Pseudomonadota</taxon>
        <taxon>Alphaproteobacteria</taxon>
        <taxon>Rhodobacterales</taxon>
        <taxon>Roseobacteraceae</taxon>
        <taxon>Thalassococcus</taxon>
    </lineage>
</organism>
<accession>A0A369TFJ1</accession>
<dbReference type="RefSeq" id="WP_114512942.1">
    <property type="nucleotide sequence ID" value="NZ_QPMK01000028.1"/>
</dbReference>
<evidence type="ECO:0000313" key="4">
    <source>
        <dbReference type="Proteomes" id="UP000253977"/>
    </source>
</evidence>
<comment type="caution">
    <text evidence="3">The sequence shown here is derived from an EMBL/GenBank/DDBJ whole genome shotgun (WGS) entry which is preliminary data.</text>
</comment>
<evidence type="ECO:0000256" key="1">
    <source>
        <dbReference type="SAM" id="SignalP"/>
    </source>
</evidence>
<dbReference type="EMBL" id="QPMK01000028">
    <property type="protein sequence ID" value="RDD64141.1"/>
    <property type="molecule type" value="Genomic_DNA"/>
</dbReference>
<keyword evidence="1" id="KW-0732">Signal</keyword>
<protein>
    <submittedName>
        <fullName evidence="3">Rhodanese-like domain-containing protein</fullName>
    </submittedName>
</protein>
<dbReference type="PROSITE" id="PS50206">
    <property type="entry name" value="RHODANESE_3"/>
    <property type="match status" value="1"/>
</dbReference>
<sequence>MGRATILSALMVSGLYAVAGSAPAQEAAISPDRQKVSFSRNGTQIAISRNAADACPPACIQPLTLAPDIRTYGELEVLAFLETAVASGTALLVDLRAPEAYAAGTIPGAVNIPEQTLRADNPYLSDLLAALGLTDPAAQPSFDLVLFADSASAPTPAVAIEALRSSGYPASKLGYYRAGVRGWAALGLSTAPGE</sequence>
<dbReference type="InterPro" id="IPR036873">
    <property type="entry name" value="Rhodanese-like_dom_sf"/>
</dbReference>
<gene>
    <name evidence="3" type="ORF">DU478_21665</name>
</gene>
<dbReference type="AlphaFoldDB" id="A0A369TFJ1"/>
<dbReference type="Pfam" id="PF00581">
    <property type="entry name" value="Rhodanese"/>
    <property type="match status" value="1"/>
</dbReference>
<name>A0A369TFJ1_9RHOB</name>
<evidence type="ECO:0000259" key="2">
    <source>
        <dbReference type="PROSITE" id="PS50206"/>
    </source>
</evidence>
<proteinExistence type="predicted"/>
<dbReference type="SUPFAM" id="SSF52821">
    <property type="entry name" value="Rhodanese/Cell cycle control phosphatase"/>
    <property type="match status" value="1"/>
</dbReference>
<dbReference type="OrthoDB" id="9784513at2"/>
<dbReference type="CDD" id="cd00158">
    <property type="entry name" value="RHOD"/>
    <property type="match status" value="1"/>
</dbReference>
<keyword evidence="4" id="KW-1185">Reference proteome</keyword>
<evidence type="ECO:0000313" key="3">
    <source>
        <dbReference type="EMBL" id="RDD64141.1"/>
    </source>
</evidence>
<feature type="signal peptide" evidence="1">
    <location>
        <begin position="1"/>
        <end position="24"/>
    </location>
</feature>
<dbReference type="InterPro" id="IPR001763">
    <property type="entry name" value="Rhodanese-like_dom"/>
</dbReference>
<feature type="chain" id="PRO_5016588357" evidence="1">
    <location>
        <begin position="25"/>
        <end position="194"/>
    </location>
</feature>
<feature type="domain" description="Rhodanese" evidence="2">
    <location>
        <begin position="86"/>
        <end position="192"/>
    </location>
</feature>
<dbReference type="Gene3D" id="3.40.250.10">
    <property type="entry name" value="Rhodanese-like domain"/>
    <property type="match status" value="1"/>
</dbReference>
<dbReference type="SMART" id="SM00450">
    <property type="entry name" value="RHOD"/>
    <property type="match status" value="1"/>
</dbReference>
<reference evidence="3 4" key="1">
    <citation type="submission" date="2018-07" db="EMBL/GenBank/DDBJ databases">
        <title>Thalassococcus profundi sp. nov., a marine bacterium isolated from deep seawater of Okinawa Trough.</title>
        <authorList>
            <person name="Yu M."/>
        </authorList>
    </citation>
    <scope>NUCLEOTIDE SEQUENCE [LARGE SCALE GENOMIC DNA]</scope>
    <source>
        <strain evidence="3 4">WRAS1</strain>
    </source>
</reference>